<dbReference type="Pfam" id="PF01843">
    <property type="entry name" value="DIL"/>
    <property type="match status" value="1"/>
</dbReference>
<dbReference type="SMART" id="SM01132">
    <property type="entry name" value="DIL"/>
    <property type="match status" value="1"/>
</dbReference>
<sequence length="286" mass="32882">MRYQDYIGDANALHNTVVVYTKKLTKLLKRKANDIDVGVLWLANTLRLIDNLKQYSGESRYNVENTWKQNEQSLKNFDLSELRTLLSDKAIQICQTVLKRMCELLAPLAVSAILEHEAVMGISPPRSSPFMDILLQLLTTFNRTLNVHGVDPHLVGQLFMQLFYYLCANALNSLMDRRDCCHWSKGIKILCNLSYLEDWARVEKIQDTWVEEMLAPLKQAAQLLQVRKYDECDVDSLIERCSKLTPTQILILLRNQVTAHVAYNDNVPEAFLQTVQMRLMSCGPTM</sequence>
<dbReference type="InterPro" id="IPR002710">
    <property type="entry name" value="Dilute_dom"/>
</dbReference>
<dbReference type="EMBL" id="GDHC01002951">
    <property type="protein sequence ID" value="JAQ15678.1"/>
    <property type="molecule type" value="Transcribed_RNA"/>
</dbReference>
<proteinExistence type="predicted"/>
<dbReference type="PANTHER" id="PTHR16027">
    <property type="entry name" value="DILUTE DOMAIN-CONTAINING PROTEIN YPR089W"/>
    <property type="match status" value="1"/>
</dbReference>
<name>A0A146M7E5_LYGHE</name>
<organism evidence="2">
    <name type="scientific">Lygus hesperus</name>
    <name type="common">Western plant bug</name>
    <dbReference type="NCBI Taxonomy" id="30085"/>
    <lineage>
        <taxon>Eukaryota</taxon>
        <taxon>Metazoa</taxon>
        <taxon>Ecdysozoa</taxon>
        <taxon>Arthropoda</taxon>
        <taxon>Hexapoda</taxon>
        <taxon>Insecta</taxon>
        <taxon>Pterygota</taxon>
        <taxon>Neoptera</taxon>
        <taxon>Paraneoptera</taxon>
        <taxon>Hemiptera</taxon>
        <taxon>Heteroptera</taxon>
        <taxon>Panheteroptera</taxon>
        <taxon>Cimicomorpha</taxon>
        <taxon>Miridae</taxon>
        <taxon>Mirini</taxon>
        <taxon>Lygus</taxon>
    </lineage>
</organism>
<evidence type="ECO:0000259" key="1">
    <source>
        <dbReference type="PROSITE" id="PS51126"/>
    </source>
</evidence>
<accession>A0A146M7E5</accession>
<reference evidence="2" key="1">
    <citation type="journal article" date="2016" name="Gigascience">
        <title>De novo construction of an expanded transcriptome assembly for the western tarnished plant bug, Lygus hesperus.</title>
        <authorList>
            <person name="Tassone E.E."/>
            <person name="Geib S.M."/>
            <person name="Hall B."/>
            <person name="Fabrick J.A."/>
            <person name="Brent C.S."/>
            <person name="Hull J.J."/>
        </authorList>
    </citation>
    <scope>NUCLEOTIDE SEQUENCE</scope>
</reference>
<dbReference type="AlphaFoldDB" id="A0A146M7E5"/>
<dbReference type="PANTHER" id="PTHR16027:SF6">
    <property type="entry name" value="DILUTE DOMAIN-CONTAINING PROTEIN"/>
    <property type="match status" value="1"/>
</dbReference>
<evidence type="ECO:0000313" key="2">
    <source>
        <dbReference type="EMBL" id="JAQ15678.1"/>
    </source>
</evidence>
<dbReference type="GO" id="GO:0051020">
    <property type="term" value="F:GTPase binding"/>
    <property type="evidence" value="ECO:0007669"/>
    <property type="project" value="TreeGrafter"/>
</dbReference>
<feature type="domain" description="Dilute" evidence="1">
    <location>
        <begin position="25"/>
        <end position="281"/>
    </location>
</feature>
<gene>
    <name evidence="2" type="primary">MYO5A_3</name>
    <name evidence="2" type="ORF">g.40538</name>
</gene>
<protein>
    <submittedName>
        <fullName evidence="2">Unconventional myosin-Va</fullName>
    </submittedName>
</protein>
<dbReference type="PROSITE" id="PS51126">
    <property type="entry name" value="DILUTE"/>
    <property type="match status" value="1"/>
</dbReference>
<dbReference type="InterPro" id="IPR052072">
    <property type="entry name" value="Vascular_dev_regulator"/>
</dbReference>